<dbReference type="Proteomes" id="UP000233649">
    <property type="component" value="Unassembled WGS sequence"/>
</dbReference>
<evidence type="ECO:0000313" key="3">
    <source>
        <dbReference type="Proteomes" id="UP000076394"/>
    </source>
</evidence>
<gene>
    <name evidence="2" type="ORF">CVH13_01650</name>
    <name evidence="1" type="ORF">Dm11a5_0927</name>
</gene>
<dbReference type="EMBL" id="CP011127">
    <property type="protein sequence ID" value="AMU86753.1"/>
    <property type="molecule type" value="Genomic_DNA"/>
</dbReference>
<name>A0A142VA86_9CHLR</name>
<dbReference type="EMBL" id="PHFD01000388">
    <property type="protein sequence ID" value="PKH45035.1"/>
    <property type="molecule type" value="Genomic_DNA"/>
</dbReference>
<accession>A0A142VA86</accession>
<protein>
    <submittedName>
        <fullName evidence="1">Uncharacterized protein</fullName>
    </submittedName>
</protein>
<dbReference type="Proteomes" id="UP000076394">
    <property type="component" value="Chromosome"/>
</dbReference>
<reference evidence="1 3" key="1">
    <citation type="submission" date="2015-03" db="EMBL/GenBank/DDBJ databases">
        <title>Genomic characterization of Dehalococcoides mccartyi strain 11a5, an unusal plasmid-containing chloroethene dechlorinator.</title>
        <authorList>
            <person name="Zhao S."/>
            <person name="Ding C."/>
            <person name="He J."/>
        </authorList>
    </citation>
    <scope>NUCLEOTIDE SEQUENCE [LARGE SCALE GENOMIC DNA]</scope>
    <source>
        <strain evidence="1 3">11a5</strain>
    </source>
</reference>
<evidence type="ECO:0000313" key="1">
    <source>
        <dbReference type="EMBL" id="AMU86753.1"/>
    </source>
</evidence>
<evidence type="ECO:0000313" key="4">
    <source>
        <dbReference type="Proteomes" id="UP000233649"/>
    </source>
</evidence>
<evidence type="ECO:0000313" key="2">
    <source>
        <dbReference type="EMBL" id="PKH45035.1"/>
    </source>
</evidence>
<organism evidence="1 3">
    <name type="scientific">Dehalococcoides mccartyi</name>
    <dbReference type="NCBI Taxonomy" id="61435"/>
    <lineage>
        <taxon>Bacteria</taxon>
        <taxon>Bacillati</taxon>
        <taxon>Chloroflexota</taxon>
        <taxon>Dehalococcoidia</taxon>
        <taxon>Dehalococcoidales</taxon>
        <taxon>Dehalococcoidaceae</taxon>
        <taxon>Dehalococcoides</taxon>
    </lineage>
</organism>
<dbReference type="PATRIC" id="fig|61435.8.peg.923"/>
<dbReference type="RefSeq" id="WP_015407090.1">
    <property type="nucleotide sequence ID" value="NZ_AP024514.1"/>
</dbReference>
<sequence>MKSNNVSSPRLQGIYEQYYRAKRLLQLARRSKKPHTKFTNLIAAVYPARSIVELILEATEKQELKSPKSNDIKENRKNLELEISQAIPFYHLLEKIRIHDFHRFGCLPPTKNKRRFYGGPVKLIANQGVVALLITRNGLK</sequence>
<dbReference type="AlphaFoldDB" id="A0A142VA86"/>
<proteinExistence type="predicted"/>
<reference evidence="2 4" key="2">
    <citation type="journal article" date="2017" name="FEMS Microbiol. Ecol.">
        <title>Reconstructed genomes of novel Dehalococcoides mccartyi strains from 1,2,3,4-tetrachlorodibenzo-p-dioxin-dechlorinating enrichment cultures reveal divergent reductive dehalogenase gene profiles.</title>
        <authorList>
            <person name="Dam H.T."/>
            <person name="Vollmers J."/>
            <person name="Kaster A.K."/>
            <person name="Haggblom M.M."/>
        </authorList>
    </citation>
    <scope>NUCLEOTIDE SEQUENCE [LARGE SCALE GENOMIC DNA]</scope>
    <source>
        <strain evidence="2 4">H1-3-2.001</strain>
    </source>
</reference>